<name>A0A974RY48_9GAMM</name>
<sequence length="180" mass="20650">MQRFLSLLFICSFVSATYAEKCDAPKIKETHLNPTASDQQIINFAGRYSLNIYPSNRVIFSRDMMAYIYDNKKHFAFHSDTEISEENKNTLLDAFGIGKNNSENDARKGLDICNGEITQYKIKGMPELIIGVDSIVLDRPNTMVYLFHEVTPFVENIQFLNFTKDEINKTLSTLKNTSRK</sequence>
<dbReference type="Proteomes" id="UP000595278">
    <property type="component" value="Chromosome"/>
</dbReference>
<dbReference type="AlphaFoldDB" id="A0A974RY48"/>
<keyword evidence="2" id="KW-1185">Reference proteome</keyword>
<dbReference type="RefSeq" id="WP_201095223.1">
    <property type="nucleotide sequence ID" value="NZ_CP067393.1"/>
</dbReference>
<evidence type="ECO:0000313" key="2">
    <source>
        <dbReference type="Proteomes" id="UP000595278"/>
    </source>
</evidence>
<reference evidence="1 2" key="1">
    <citation type="submission" date="2021-01" db="EMBL/GenBank/DDBJ databases">
        <title>Entomomonas sp. F2A isolated from a house cricket (Acheta domesticus).</title>
        <authorList>
            <person name="Spergser J."/>
            <person name="Busse H.-J."/>
        </authorList>
    </citation>
    <scope>NUCLEOTIDE SEQUENCE [LARGE SCALE GENOMIC DNA]</scope>
    <source>
        <strain evidence="1 2">F2A</strain>
    </source>
</reference>
<gene>
    <name evidence="1" type="ORF">JHT90_06035</name>
</gene>
<dbReference type="EMBL" id="CP067393">
    <property type="protein sequence ID" value="QQP86797.1"/>
    <property type="molecule type" value="Genomic_DNA"/>
</dbReference>
<evidence type="ECO:0000313" key="1">
    <source>
        <dbReference type="EMBL" id="QQP86797.1"/>
    </source>
</evidence>
<proteinExistence type="predicted"/>
<dbReference type="KEGG" id="eaz:JHT90_06035"/>
<organism evidence="1 2">
    <name type="scientific">Entomomonas asaccharolytica</name>
    <dbReference type="NCBI Taxonomy" id="2785331"/>
    <lineage>
        <taxon>Bacteria</taxon>
        <taxon>Pseudomonadati</taxon>
        <taxon>Pseudomonadota</taxon>
        <taxon>Gammaproteobacteria</taxon>
        <taxon>Pseudomonadales</taxon>
        <taxon>Pseudomonadaceae</taxon>
        <taxon>Entomomonas</taxon>
    </lineage>
</organism>
<protein>
    <submittedName>
        <fullName evidence="1">Uncharacterized protein</fullName>
    </submittedName>
</protein>
<accession>A0A974RY48</accession>